<reference evidence="2 3" key="1">
    <citation type="journal article" date="2013" name="Science">
        <title>Pandoraviruses: amoeba viruses with genomes up to 2.5 Mb reaching that of parasitic eukaryotes.</title>
        <authorList>
            <person name="Philippe N."/>
            <person name="Legendre M."/>
            <person name="Doutre G."/>
            <person name="Coute Y."/>
            <person name="Poirot O."/>
            <person name="Lescot M."/>
            <person name="Arslan D."/>
            <person name="Seltzer V."/>
            <person name="Bertaux L."/>
            <person name="Bruley C."/>
            <person name="Garin J."/>
            <person name="Claverie J.M."/>
            <person name="Abergel C."/>
        </authorList>
    </citation>
    <scope>NUCLEOTIDE SEQUENCE [LARGE SCALE GENOMIC DNA]</scope>
</reference>
<organism evidence="2 3">
    <name type="scientific">Pandoravirus salinus</name>
    <dbReference type="NCBI Taxonomy" id="1349410"/>
    <lineage>
        <taxon>Viruses</taxon>
        <taxon>Pandoravirus</taxon>
    </lineage>
</organism>
<gene>
    <name evidence="2" type="ORF">psal_cds_19</name>
</gene>
<sequence length="183" mass="20875">MYHVRARNYDHDDKDGKDIDKIDAVMSTREVLAWMLDSDMSFVFDYGHYSHFLLERKTTRSLMSAAWPFSQTHVAYLMSTMTTTTASCTMPTEVRHPTSRISSSMLTTGAWARGNGLVVWRHGARVIRAKRMTWWATKASSARSSTSCGPAKESLWPKSNKKSQNIKNTKGPIKRKNTVYWST</sequence>
<dbReference type="KEGG" id="vg:34568066"/>
<proteinExistence type="predicted"/>
<evidence type="ECO:0000313" key="3">
    <source>
        <dbReference type="Proteomes" id="UP000204584"/>
    </source>
</evidence>
<dbReference type="EMBL" id="KC977571">
    <property type="protein sequence ID" value="ATE82104.1"/>
    <property type="molecule type" value="Genomic_DNA"/>
</dbReference>
<dbReference type="GeneID" id="34568066"/>
<keyword evidence="3" id="KW-1185">Reference proteome</keyword>
<name>A0A291ATE9_9VIRU</name>
<accession>A0A291ATE9</accession>
<evidence type="ECO:0000256" key="1">
    <source>
        <dbReference type="SAM" id="MobiDB-lite"/>
    </source>
</evidence>
<dbReference type="Proteomes" id="UP000204584">
    <property type="component" value="Segment"/>
</dbReference>
<dbReference type="RefSeq" id="YP_009429943.1">
    <property type="nucleotide sequence ID" value="NC_022098.1"/>
</dbReference>
<feature type="region of interest" description="Disordered" evidence="1">
    <location>
        <begin position="143"/>
        <end position="183"/>
    </location>
</feature>
<protein>
    <submittedName>
        <fullName evidence="2">Uncharacterized protein</fullName>
    </submittedName>
</protein>
<evidence type="ECO:0000313" key="2">
    <source>
        <dbReference type="EMBL" id="ATE82104.1"/>
    </source>
</evidence>